<keyword evidence="3" id="KW-0808">Transferase</keyword>
<gene>
    <name evidence="3" type="ORF">A3SI_07094</name>
</gene>
<dbReference type="Proteomes" id="UP000005551">
    <property type="component" value="Unassembled WGS sequence"/>
</dbReference>
<dbReference type="GO" id="GO:0016757">
    <property type="term" value="F:glycosyltransferase activity"/>
    <property type="evidence" value="ECO:0007669"/>
    <property type="project" value="UniProtKB-KW"/>
</dbReference>
<dbReference type="AlphaFoldDB" id="I5C5G5"/>
<accession>I5C5G5</accession>
<dbReference type="Gene3D" id="3.40.50.2020">
    <property type="match status" value="1"/>
</dbReference>
<dbReference type="EMBL" id="AJYA01000016">
    <property type="protein sequence ID" value="EIM77067.1"/>
    <property type="molecule type" value="Genomic_DNA"/>
</dbReference>
<evidence type="ECO:0000256" key="1">
    <source>
        <dbReference type="ARBA" id="ARBA00008007"/>
    </source>
</evidence>
<dbReference type="Pfam" id="PF00156">
    <property type="entry name" value="Pribosyltran"/>
    <property type="match status" value="1"/>
</dbReference>
<dbReference type="PATRIC" id="fig|1189621.3.peg.1478"/>
<evidence type="ECO:0000259" key="2">
    <source>
        <dbReference type="Pfam" id="PF00156"/>
    </source>
</evidence>
<dbReference type="InterPro" id="IPR029057">
    <property type="entry name" value="PRTase-like"/>
</dbReference>
<keyword evidence="4" id="KW-1185">Reference proteome</keyword>
<dbReference type="PANTHER" id="PTHR47505:SF1">
    <property type="entry name" value="DNA UTILIZATION PROTEIN YHGH"/>
    <property type="match status" value="1"/>
</dbReference>
<comment type="similarity">
    <text evidence="1">Belongs to the ComF/GntX family.</text>
</comment>
<dbReference type="CDD" id="cd06223">
    <property type="entry name" value="PRTases_typeI"/>
    <property type="match status" value="1"/>
</dbReference>
<comment type="caution">
    <text evidence="3">The sequence shown here is derived from an EMBL/GenBank/DDBJ whole genome shotgun (WGS) entry which is preliminary data.</text>
</comment>
<name>I5C5G5_9BACT</name>
<dbReference type="InterPro" id="IPR000836">
    <property type="entry name" value="PRTase_dom"/>
</dbReference>
<sequence length="229" mass="25460">MKYPIFQDFFSLLFPKHCVTCTEVLLPNEIGLCSTCFYALPVTSFHLTPHKNELVNKLIGLCPVHQAFAYLRFSKGGMSQKVLHAIKYKDSPELATYLGNAYGTLLRNLGNPLAHIDALVPVPLHPKKMTIRGYNQSQALAEGLQQALEIPILQGLVRTQHSLSQTKKNRMERLEVVNQIFQAQENVKGKNVLLIDDVMTTGATLIACMNSLVEQGAKRVDVFVLAAGR</sequence>
<organism evidence="3 4">
    <name type="scientific">Nitritalea halalkaliphila LW7</name>
    <dbReference type="NCBI Taxonomy" id="1189621"/>
    <lineage>
        <taxon>Bacteria</taxon>
        <taxon>Pseudomonadati</taxon>
        <taxon>Bacteroidota</taxon>
        <taxon>Cytophagia</taxon>
        <taxon>Cytophagales</taxon>
        <taxon>Cyclobacteriaceae</taxon>
        <taxon>Nitritalea</taxon>
    </lineage>
</organism>
<protein>
    <submittedName>
        <fullName evidence="3">Phosphoribosyltransferase</fullName>
    </submittedName>
</protein>
<evidence type="ECO:0000313" key="3">
    <source>
        <dbReference type="EMBL" id="EIM77067.1"/>
    </source>
</evidence>
<reference evidence="3 4" key="1">
    <citation type="submission" date="2012-05" db="EMBL/GenBank/DDBJ databases">
        <title>Genome sequence of Nitritalea halalkaliphila LW7.</title>
        <authorList>
            <person name="Jangir P.K."/>
            <person name="Singh A."/>
            <person name="Shivaji S."/>
            <person name="Sharma R."/>
        </authorList>
    </citation>
    <scope>NUCLEOTIDE SEQUENCE [LARGE SCALE GENOMIC DNA]</scope>
    <source>
        <strain evidence="3 4">LW7</strain>
    </source>
</reference>
<dbReference type="OrthoDB" id="9779910at2"/>
<evidence type="ECO:0000313" key="4">
    <source>
        <dbReference type="Proteomes" id="UP000005551"/>
    </source>
</evidence>
<proteinExistence type="inferred from homology"/>
<feature type="domain" description="Phosphoribosyltransferase" evidence="2">
    <location>
        <begin position="166"/>
        <end position="228"/>
    </location>
</feature>
<dbReference type="STRING" id="1189621.A3SI_07094"/>
<dbReference type="SUPFAM" id="SSF53271">
    <property type="entry name" value="PRTase-like"/>
    <property type="match status" value="1"/>
</dbReference>
<dbReference type="InterPro" id="IPR051910">
    <property type="entry name" value="ComF/GntX_DNA_util-trans"/>
</dbReference>
<dbReference type="PANTHER" id="PTHR47505">
    <property type="entry name" value="DNA UTILIZATION PROTEIN YHGH"/>
    <property type="match status" value="1"/>
</dbReference>
<keyword evidence="3" id="KW-0328">Glycosyltransferase</keyword>